<accession>A0A494Z727</accession>
<protein>
    <submittedName>
        <fullName evidence="1">DUF1871 family protein</fullName>
    </submittedName>
</protein>
<evidence type="ECO:0000313" key="1">
    <source>
        <dbReference type="EMBL" id="RKQ18387.1"/>
    </source>
</evidence>
<evidence type="ECO:0000313" key="2">
    <source>
        <dbReference type="Proteomes" id="UP000272238"/>
    </source>
</evidence>
<keyword evidence="2" id="KW-1185">Reference proteome</keyword>
<dbReference type="RefSeq" id="WP_121213858.1">
    <property type="nucleotide sequence ID" value="NZ_JBBYAH010000001.1"/>
</dbReference>
<dbReference type="InterPro" id="IPR015053">
    <property type="entry name" value="DUF1871"/>
</dbReference>
<dbReference type="InterPro" id="IPR023162">
    <property type="entry name" value="Apc36109-like_dom_sf"/>
</dbReference>
<organism evidence="1 2">
    <name type="scientific">Ureibacillus endophyticus</name>
    <dbReference type="NCBI Taxonomy" id="1978490"/>
    <lineage>
        <taxon>Bacteria</taxon>
        <taxon>Bacillati</taxon>
        <taxon>Bacillota</taxon>
        <taxon>Bacilli</taxon>
        <taxon>Bacillales</taxon>
        <taxon>Caryophanaceae</taxon>
        <taxon>Ureibacillus</taxon>
    </lineage>
</organism>
<dbReference type="Gene3D" id="1.10.340.20">
    <property type="entry name" value="Apc36109-like domain"/>
    <property type="match status" value="1"/>
</dbReference>
<name>A0A494Z727_9BACL</name>
<sequence>MAKKPFKIVKKIVDEWDPMKLLAMECPEDEYHPEIEKITALLPEVKNVEELADKINQIFTFAFDKTMIHEECMKVAERILKSL</sequence>
<reference evidence="1 2" key="1">
    <citation type="journal article" date="2016" name="Antonie Van Leeuwenhoek">
        <title>Lysinibacillus endophyticus sp. nov., an indole-3-acetic acid producing endophytic bacterium isolated from corn root (Zea mays cv. Xinken-5).</title>
        <authorList>
            <person name="Yu J."/>
            <person name="Guan X."/>
            <person name="Liu C."/>
            <person name="Xiang W."/>
            <person name="Yu Z."/>
            <person name="Liu X."/>
            <person name="Wang G."/>
        </authorList>
    </citation>
    <scope>NUCLEOTIDE SEQUENCE [LARGE SCALE GENOMIC DNA]</scope>
    <source>
        <strain evidence="1 2">DSM 100506</strain>
    </source>
</reference>
<gene>
    <name evidence="1" type="ORF">D8M03_05925</name>
</gene>
<comment type="caution">
    <text evidence="1">The sequence shown here is derived from an EMBL/GenBank/DDBJ whole genome shotgun (WGS) entry which is preliminary data.</text>
</comment>
<proteinExistence type="predicted"/>
<dbReference type="AlphaFoldDB" id="A0A494Z727"/>
<dbReference type="Proteomes" id="UP000272238">
    <property type="component" value="Unassembled WGS sequence"/>
</dbReference>
<dbReference type="SUPFAM" id="SSF116922">
    <property type="entry name" value="YugE-like"/>
    <property type="match status" value="1"/>
</dbReference>
<dbReference type="EMBL" id="RBZN01000009">
    <property type="protein sequence ID" value="RKQ18387.1"/>
    <property type="molecule type" value="Genomic_DNA"/>
</dbReference>
<dbReference type="OrthoDB" id="2665787at2"/>
<dbReference type="Pfam" id="PF08958">
    <property type="entry name" value="DUF1871"/>
    <property type="match status" value="1"/>
</dbReference>